<protein>
    <submittedName>
        <fullName evidence="1">Uncharacterized protein</fullName>
    </submittedName>
</protein>
<sequence length="79" mass="9059">MRLIDADEEAKWVSEHILDAKERYSTLNFLRNCSTVDAVPVVRCKDCEYFGMNDENVPYCSNRFGLDDPKPSGFCNYGV</sequence>
<reference evidence="1" key="1">
    <citation type="journal article" date="2021" name="Proc. Natl. Acad. Sci. U.S.A.">
        <title>A Catalog of Tens of Thousands of Viruses from Human Metagenomes Reveals Hidden Associations with Chronic Diseases.</title>
        <authorList>
            <person name="Tisza M.J."/>
            <person name="Buck C.B."/>
        </authorList>
    </citation>
    <scope>NUCLEOTIDE SEQUENCE</scope>
    <source>
        <strain evidence="1">Ct37J14</strain>
    </source>
</reference>
<proteinExistence type="predicted"/>
<evidence type="ECO:0000313" key="1">
    <source>
        <dbReference type="EMBL" id="DAD75814.1"/>
    </source>
</evidence>
<organism evidence="1">
    <name type="scientific">Siphoviridae sp. ct37J14</name>
    <dbReference type="NCBI Taxonomy" id="2826280"/>
    <lineage>
        <taxon>Viruses</taxon>
        <taxon>Duplodnaviria</taxon>
        <taxon>Heunggongvirae</taxon>
        <taxon>Uroviricota</taxon>
        <taxon>Caudoviricetes</taxon>
    </lineage>
</organism>
<name>A0A8S5M0V0_9CAUD</name>
<dbReference type="EMBL" id="BK014790">
    <property type="protein sequence ID" value="DAD75814.1"/>
    <property type="molecule type" value="Genomic_DNA"/>
</dbReference>
<accession>A0A8S5M0V0</accession>